<dbReference type="GO" id="GO:0016491">
    <property type="term" value="F:oxidoreductase activity"/>
    <property type="evidence" value="ECO:0007669"/>
    <property type="project" value="InterPro"/>
</dbReference>
<keyword evidence="4" id="KW-1185">Reference proteome</keyword>
<dbReference type="PANTHER" id="PTHR44461">
    <property type="entry name" value="QUINONE OXIDOREDUCTASE-LIKE PROTEIN 1"/>
    <property type="match status" value="1"/>
</dbReference>
<keyword evidence="1" id="KW-1133">Transmembrane helix</keyword>
<dbReference type="SUPFAM" id="SSF50129">
    <property type="entry name" value="GroES-like"/>
    <property type="match status" value="1"/>
</dbReference>
<dbReference type="InterPro" id="IPR042633">
    <property type="entry name" value="CRYZL1"/>
</dbReference>
<dbReference type="InterPro" id="IPR036291">
    <property type="entry name" value="NAD(P)-bd_dom_sf"/>
</dbReference>
<dbReference type="InterPro" id="IPR024861">
    <property type="entry name" value="Donson"/>
</dbReference>
<sequence length="766" mass="86010">MPGGVVTMKGLYFQQSSTSEEITFVFQERENLPVTEDNYVKLKVKACALSPINTKLMAEMKMEKDFFPVGREVAGIVLEVGSKVSFFQPDDEVVGILPLDSEDPGLCEVVRVHEHYLVHKPEKVTWTEAAGTVRDGVRAYTALHYLSHLSTGKSVLIMDGASAFGTIAIQLAHHRGAKVISTACSLEDKQCLERFRPSIARVIDLSNGKAHVAESCLEETGGLGVDIVLDAGVRLYTKDDEPAEKLQLLPHKHDIITLLGVGGHWVTTEENLQLRILKDVMEKLSTGVFRGMGRRPRPLSAALDFATALWKFMQAEAQFLDSNQENDLLWEEKFPERTAITELLQTPHVSVSEPDIPSSESTELPVDWSIKTRLLFTSSQPFTWADHVKAQEEAQGVIQHCRATEVTLPQSIQDPKLCTELRCAFQQSLIYWLHPAFSWLPLFPRIGADRRMAGKTNPWSNDETLQHNLMSDWSVSFTSLYNLLKTRLCPFFYVCTYQFTVLFRAAGLAGNDVITALVSPTTRGIREAMKNEDYIKENSVTFFFSHVGIEFSLPLIKENCHEKKKASETSLGHEEQAVSDEDEEESFSWLEEMGVQDRIKKPDVLSIKLIKITAFPIGMGFAFAISLIVIFRRKEKHEIQMDHRPESVVLARSVNVKTQALSGYKDQFSLEITGPVMPHSLHSMTMLLRSSQSGSFSAGLYTHEPTAVFNMCPPMDEVLDKEAVHEELANCGLHPKTLNQLSQTPTLGKSSLRHVEMSDYIYSWRS</sequence>
<evidence type="ECO:0000259" key="2">
    <source>
        <dbReference type="SMART" id="SM00829"/>
    </source>
</evidence>
<dbReference type="PANTHER" id="PTHR44461:SF1">
    <property type="entry name" value="QUINONE OXIDOREDUCTASE-LIKE PROTEIN 1"/>
    <property type="match status" value="1"/>
</dbReference>
<dbReference type="InterPro" id="IPR020843">
    <property type="entry name" value="ER"/>
</dbReference>
<dbReference type="Gene3D" id="3.90.180.10">
    <property type="entry name" value="Medium-chain alcohol dehydrogenases, catalytic domain"/>
    <property type="match status" value="1"/>
</dbReference>
<evidence type="ECO:0000313" key="3">
    <source>
        <dbReference type="EMBL" id="KAB1283915.1"/>
    </source>
</evidence>
<dbReference type="Pfam" id="PF08240">
    <property type="entry name" value="ADH_N"/>
    <property type="match status" value="1"/>
</dbReference>
<keyword evidence="1" id="KW-0472">Membrane</keyword>
<feature type="transmembrane region" description="Helical" evidence="1">
    <location>
        <begin position="609"/>
        <end position="631"/>
    </location>
</feature>
<evidence type="ECO:0000313" key="4">
    <source>
        <dbReference type="Proteomes" id="UP000299084"/>
    </source>
</evidence>
<comment type="caution">
    <text evidence="3">The sequence shown here is derived from an EMBL/GenBank/DDBJ whole genome shotgun (WGS) entry which is preliminary data.</text>
</comment>
<feature type="domain" description="Enoyl reductase (ER)" evidence="2">
    <location>
        <begin position="17"/>
        <end position="320"/>
    </location>
</feature>
<dbReference type="SUPFAM" id="SSF51735">
    <property type="entry name" value="NAD(P)-binding Rossmann-fold domains"/>
    <property type="match status" value="1"/>
</dbReference>
<keyword evidence="1" id="KW-0812">Transmembrane</keyword>
<dbReference type="EMBL" id="JWIN03000001">
    <property type="protein sequence ID" value="KAB1283915.1"/>
    <property type="molecule type" value="Genomic_DNA"/>
</dbReference>
<dbReference type="InterPro" id="IPR013154">
    <property type="entry name" value="ADH-like_N"/>
</dbReference>
<organism evidence="3 4">
    <name type="scientific">Camelus dromedarius</name>
    <name type="common">Dromedary</name>
    <name type="synonym">Arabian camel</name>
    <dbReference type="NCBI Taxonomy" id="9838"/>
    <lineage>
        <taxon>Eukaryota</taxon>
        <taxon>Metazoa</taxon>
        <taxon>Chordata</taxon>
        <taxon>Craniata</taxon>
        <taxon>Vertebrata</taxon>
        <taxon>Euteleostomi</taxon>
        <taxon>Mammalia</taxon>
        <taxon>Eutheria</taxon>
        <taxon>Laurasiatheria</taxon>
        <taxon>Artiodactyla</taxon>
        <taxon>Tylopoda</taxon>
        <taxon>Camelidae</taxon>
        <taxon>Camelus</taxon>
    </lineage>
</organism>
<dbReference type="PRINTS" id="PR02064">
    <property type="entry name" value="DONSON"/>
</dbReference>
<dbReference type="Proteomes" id="UP000299084">
    <property type="component" value="Unassembled WGS sequence"/>
</dbReference>
<evidence type="ECO:0000256" key="1">
    <source>
        <dbReference type="SAM" id="Phobius"/>
    </source>
</evidence>
<gene>
    <name evidence="3" type="ORF">Cadr_000001110</name>
</gene>
<dbReference type="CDD" id="cd05195">
    <property type="entry name" value="enoyl_red"/>
    <property type="match status" value="1"/>
</dbReference>
<protein>
    <submittedName>
        <fullName evidence="3">Protein downstream neighbor of Son</fullName>
    </submittedName>
</protein>
<reference evidence="3 4" key="1">
    <citation type="journal article" date="2019" name="Mol. Ecol. Resour.">
        <title>Improving Illumina assemblies with Hi-C and long reads: an example with the North African dromedary.</title>
        <authorList>
            <person name="Elbers J.P."/>
            <person name="Rogers M.F."/>
            <person name="Perelman P.L."/>
            <person name="Proskuryakova A.A."/>
            <person name="Serdyukova N.A."/>
            <person name="Johnson W.E."/>
            <person name="Horin P."/>
            <person name="Corander J."/>
            <person name="Murphy D."/>
            <person name="Burger P.A."/>
        </authorList>
    </citation>
    <scope>NUCLEOTIDE SEQUENCE [LARGE SCALE GENOMIC DNA]</scope>
    <source>
        <strain evidence="3">Drom800</strain>
        <tissue evidence="3">Blood</tissue>
    </source>
</reference>
<dbReference type="InterPro" id="IPR011032">
    <property type="entry name" value="GroES-like_sf"/>
</dbReference>
<dbReference type="AlphaFoldDB" id="A0A5N4EKP6"/>
<proteinExistence type="predicted"/>
<dbReference type="SMART" id="SM00829">
    <property type="entry name" value="PKS_ER"/>
    <property type="match status" value="1"/>
</dbReference>
<name>A0A5N4EKP6_CAMDR</name>
<accession>A0A5N4EKP6</accession>